<dbReference type="InterPro" id="IPR004372">
    <property type="entry name" value="Ac/propionate_kinase"/>
</dbReference>
<evidence type="ECO:0000256" key="5">
    <source>
        <dbReference type="ARBA" id="ARBA00022741"/>
    </source>
</evidence>
<comment type="subcellular location">
    <subcellularLocation>
        <location evidence="9">Cytoplasm</location>
    </subcellularLocation>
</comment>
<reference evidence="11 12" key="1">
    <citation type="submission" date="2023-04" db="EMBL/GenBank/DDBJ databases">
        <title>Jannaschia ovalis sp. nov., a marine bacterium isolated from sea tidal flat.</title>
        <authorList>
            <person name="Kwon D.Y."/>
            <person name="Kim J.-J."/>
        </authorList>
    </citation>
    <scope>NUCLEOTIDE SEQUENCE [LARGE SCALE GENOMIC DNA]</scope>
    <source>
        <strain evidence="11 12">GRR-S6-38</strain>
    </source>
</reference>
<dbReference type="PIRSF" id="PIRSF000722">
    <property type="entry name" value="Acetate_prop_kin"/>
    <property type="match status" value="1"/>
</dbReference>
<comment type="similarity">
    <text evidence="1 9 10">Belongs to the acetokinase family.</text>
</comment>
<protein>
    <recommendedName>
        <fullName evidence="9">Acetate kinase</fullName>
        <ecNumber evidence="9">2.7.2.1</ecNumber>
    </recommendedName>
    <alternativeName>
        <fullName evidence="9">Acetokinase</fullName>
    </alternativeName>
</protein>
<evidence type="ECO:0000313" key="11">
    <source>
        <dbReference type="EMBL" id="WGH78454.1"/>
    </source>
</evidence>
<feature type="binding site" evidence="9">
    <location>
        <begin position="264"/>
        <end position="266"/>
    </location>
    <ligand>
        <name>ATP</name>
        <dbReference type="ChEBI" id="CHEBI:30616"/>
    </ligand>
</feature>
<sequence length="369" mass="37924">MMLVVNAGSSSVKFALYDADLKDILSGSVTEIGGAARLRVGPEEAAAAAPDHDGAIALILDVLAVRGHGPDRLTAAAHRVVHGGDRFTGTVRVTPEIIDGIAACIPLAPLHNPHNLAAIRALGSLAPDLPQVAGFDTAFHATQPEVERIYAIPAEDRARGLRRYGFHGISYAGLVDSLRAAGRLPRRLLALHLGNGASACAIRDGASVATTMGYSPTSGLTMGTRSGDIDPMAVLELARVHGIDGAAARLNRGAGLLSLGGASDMRALAARKDPAARLARAHFTHACIRHAGALIAAMGGLDAVAFTGGIGENDAGLRRAILDGLRWTGLVPGGAPPALHAPESPVAAWIVPAEEERTLARDARALLAS</sequence>
<feature type="binding site" evidence="9">
    <location>
        <position position="6"/>
    </location>
    <ligand>
        <name>Mg(2+)</name>
        <dbReference type="ChEBI" id="CHEBI:18420"/>
    </ligand>
</feature>
<dbReference type="EMBL" id="CP122537">
    <property type="protein sequence ID" value="WGH78454.1"/>
    <property type="molecule type" value="Genomic_DNA"/>
</dbReference>
<dbReference type="PANTHER" id="PTHR21060:SF21">
    <property type="entry name" value="ACETATE KINASE"/>
    <property type="match status" value="1"/>
</dbReference>
<organism evidence="11 12">
    <name type="scientific">Jannaschia ovalis</name>
    <dbReference type="NCBI Taxonomy" id="3038773"/>
    <lineage>
        <taxon>Bacteria</taxon>
        <taxon>Pseudomonadati</taxon>
        <taxon>Pseudomonadota</taxon>
        <taxon>Alphaproteobacteria</taxon>
        <taxon>Rhodobacterales</taxon>
        <taxon>Roseobacteraceae</taxon>
        <taxon>Jannaschia</taxon>
    </lineage>
</organism>
<proteinExistence type="inferred from homology"/>
<dbReference type="Proteomes" id="UP001243420">
    <property type="component" value="Chromosome"/>
</dbReference>
<feature type="binding site" evidence="9">
    <location>
        <position position="355"/>
    </location>
    <ligand>
        <name>Mg(2+)</name>
        <dbReference type="ChEBI" id="CHEBI:18420"/>
    </ligand>
</feature>
<evidence type="ECO:0000256" key="7">
    <source>
        <dbReference type="ARBA" id="ARBA00022840"/>
    </source>
</evidence>
<keyword evidence="12" id="KW-1185">Reference proteome</keyword>
<comment type="function">
    <text evidence="9">Catalyzes the formation of acetyl phosphate from acetate and ATP. Can also catalyze the reverse reaction.</text>
</comment>
<evidence type="ECO:0000256" key="1">
    <source>
        <dbReference type="ARBA" id="ARBA00008748"/>
    </source>
</evidence>
<dbReference type="PRINTS" id="PR00471">
    <property type="entry name" value="ACETATEKNASE"/>
</dbReference>
<keyword evidence="3 9" id="KW-0808">Transferase</keyword>
<accession>A0ABY8LAZ2</accession>
<dbReference type="HAMAP" id="MF_00020">
    <property type="entry name" value="Acetate_kinase"/>
    <property type="match status" value="1"/>
</dbReference>
<gene>
    <name evidence="9" type="primary">ackA</name>
    <name evidence="11" type="ORF">P8627_15760</name>
</gene>
<keyword evidence="6 9" id="KW-0418">Kinase</keyword>
<keyword evidence="7 9" id="KW-0067">ATP-binding</keyword>
<dbReference type="InterPro" id="IPR000890">
    <property type="entry name" value="Aliphatic_acid_kin_short-chain"/>
</dbReference>
<dbReference type="Pfam" id="PF00871">
    <property type="entry name" value="Acetate_kinase"/>
    <property type="match status" value="1"/>
</dbReference>
<comment type="subunit">
    <text evidence="9">Homodimer.</text>
</comment>
<keyword evidence="4 9" id="KW-0479">Metal-binding</keyword>
<comment type="cofactor">
    <cofactor evidence="9">
        <name>Mg(2+)</name>
        <dbReference type="ChEBI" id="CHEBI:18420"/>
    </cofactor>
    <cofactor evidence="9">
        <name>Mn(2+)</name>
        <dbReference type="ChEBI" id="CHEBI:29035"/>
    </cofactor>
    <text evidence="9">Mg(2+). Can also accept Mn(2+).</text>
</comment>
<feature type="binding site" evidence="9">
    <location>
        <begin position="309"/>
        <end position="313"/>
    </location>
    <ligand>
        <name>ATP</name>
        <dbReference type="ChEBI" id="CHEBI:30616"/>
    </ligand>
</feature>
<feature type="binding site" evidence="9">
    <location>
        <position position="13"/>
    </location>
    <ligand>
        <name>ATP</name>
        <dbReference type="ChEBI" id="CHEBI:30616"/>
    </ligand>
</feature>
<name>A0ABY8LAZ2_9RHOB</name>
<evidence type="ECO:0000256" key="3">
    <source>
        <dbReference type="ARBA" id="ARBA00022679"/>
    </source>
</evidence>
<dbReference type="PANTHER" id="PTHR21060">
    <property type="entry name" value="ACETATE KINASE"/>
    <property type="match status" value="1"/>
</dbReference>
<keyword evidence="2 9" id="KW-0963">Cytoplasm</keyword>
<evidence type="ECO:0000313" key="12">
    <source>
        <dbReference type="Proteomes" id="UP001243420"/>
    </source>
</evidence>
<dbReference type="EC" id="2.7.2.1" evidence="9"/>
<dbReference type="InterPro" id="IPR023865">
    <property type="entry name" value="Aliphatic_acid_kinase_CS"/>
</dbReference>
<dbReference type="RefSeq" id="WP_279965205.1">
    <property type="nucleotide sequence ID" value="NZ_CP122537.1"/>
</dbReference>
<dbReference type="SUPFAM" id="SSF53067">
    <property type="entry name" value="Actin-like ATPase domain"/>
    <property type="match status" value="2"/>
</dbReference>
<evidence type="ECO:0000256" key="6">
    <source>
        <dbReference type="ARBA" id="ARBA00022777"/>
    </source>
</evidence>
<evidence type="ECO:0000256" key="2">
    <source>
        <dbReference type="ARBA" id="ARBA00022490"/>
    </source>
</evidence>
<feature type="site" description="Transition state stabilizer" evidence="9">
    <location>
        <position position="225"/>
    </location>
</feature>
<feature type="binding site" evidence="9">
    <location>
        <position position="79"/>
    </location>
    <ligand>
        <name>substrate</name>
    </ligand>
</feature>
<comment type="pathway">
    <text evidence="9">Metabolic intermediate biosynthesis; acetyl-CoA biosynthesis; acetyl-CoA from acetate: step 1/2.</text>
</comment>
<keyword evidence="8 9" id="KW-0460">Magnesium</keyword>
<dbReference type="GO" id="GO:0016301">
    <property type="term" value="F:kinase activity"/>
    <property type="evidence" value="ECO:0007669"/>
    <property type="project" value="UniProtKB-KW"/>
</dbReference>
<evidence type="ECO:0000256" key="9">
    <source>
        <dbReference type="HAMAP-Rule" id="MF_00020"/>
    </source>
</evidence>
<feature type="binding site" evidence="9">
    <location>
        <begin position="192"/>
        <end position="196"/>
    </location>
    <ligand>
        <name>ATP</name>
        <dbReference type="ChEBI" id="CHEBI:30616"/>
    </ligand>
</feature>
<dbReference type="PROSITE" id="PS01076">
    <property type="entry name" value="ACETATE_KINASE_2"/>
    <property type="match status" value="1"/>
</dbReference>
<feature type="site" description="Transition state stabilizer" evidence="9">
    <location>
        <position position="167"/>
    </location>
</feature>
<dbReference type="InterPro" id="IPR043129">
    <property type="entry name" value="ATPase_NBD"/>
</dbReference>
<evidence type="ECO:0000256" key="8">
    <source>
        <dbReference type="ARBA" id="ARBA00022842"/>
    </source>
</evidence>
<comment type="catalytic activity">
    <reaction evidence="9">
        <text>acetate + ATP = acetyl phosphate + ADP</text>
        <dbReference type="Rhea" id="RHEA:11352"/>
        <dbReference type="ChEBI" id="CHEBI:22191"/>
        <dbReference type="ChEBI" id="CHEBI:30089"/>
        <dbReference type="ChEBI" id="CHEBI:30616"/>
        <dbReference type="ChEBI" id="CHEBI:456216"/>
        <dbReference type="EC" id="2.7.2.1"/>
    </reaction>
</comment>
<evidence type="ECO:0000256" key="4">
    <source>
        <dbReference type="ARBA" id="ARBA00022723"/>
    </source>
</evidence>
<keyword evidence="5 9" id="KW-0547">Nucleotide-binding</keyword>
<dbReference type="PROSITE" id="PS01075">
    <property type="entry name" value="ACETATE_KINASE_1"/>
    <property type="match status" value="1"/>
</dbReference>
<dbReference type="Gene3D" id="3.30.420.40">
    <property type="match status" value="2"/>
</dbReference>
<evidence type="ECO:0000256" key="10">
    <source>
        <dbReference type="RuleBase" id="RU003835"/>
    </source>
</evidence>
<feature type="active site" description="Proton donor/acceptor" evidence="9">
    <location>
        <position position="136"/>
    </location>
</feature>